<comment type="caution">
    <text evidence="1">The sequence shown here is derived from an EMBL/GenBank/DDBJ whole genome shotgun (WGS) entry which is preliminary data.</text>
</comment>
<gene>
    <name evidence="1" type="ORF">NC799_03750</name>
</gene>
<evidence type="ECO:0000313" key="1">
    <source>
        <dbReference type="EMBL" id="MDC3416025.1"/>
    </source>
</evidence>
<dbReference type="InterPro" id="IPR036638">
    <property type="entry name" value="HLH_DNA-bd_sf"/>
</dbReference>
<keyword evidence="2" id="KW-1185">Reference proteome</keyword>
<dbReference type="SUPFAM" id="SSF140500">
    <property type="entry name" value="BAS1536-like"/>
    <property type="match status" value="1"/>
</dbReference>
<dbReference type="Gene3D" id="4.10.280.10">
    <property type="entry name" value="Helix-loop-helix DNA-binding domain"/>
    <property type="match status" value="1"/>
</dbReference>
<dbReference type="Proteomes" id="UP001145069">
    <property type="component" value="Unassembled WGS sequence"/>
</dbReference>
<protein>
    <submittedName>
        <fullName evidence="1">Aspartyl-phosphate phosphatase Spo0E family protein</fullName>
    </submittedName>
</protein>
<dbReference type="InterPro" id="IPR018540">
    <property type="entry name" value="Spo0E-like"/>
</dbReference>
<reference evidence="1" key="1">
    <citation type="submission" date="2022-06" db="EMBL/GenBank/DDBJ databases">
        <title>Aquibacillus sp. a new bacterium isolated from soil saline samples.</title>
        <authorList>
            <person name="Galisteo C."/>
            <person name="De La Haba R."/>
            <person name="Sanchez-Porro C."/>
            <person name="Ventosa A."/>
        </authorList>
    </citation>
    <scope>NUCLEOTIDE SEQUENCE</scope>
    <source>
        <strain evidence="1">3ASR75-54</strain>
    </source>
</reference>
<dbReference type="GO" id="GO:0046983">
    <property type="term" value="F:protein dimerization activity"/>
    <property type="evidence" value="ECO:0007669"/>
    <property type="project" value="InterPro"/>
</dbReference>
<dbReference type="RefSeq" id="WP_272445008.1">
    <property type="nucleotide sequence ID" value="NZ_JAMQKC010000002.1"/>
</dbReference>
<dbReference type="Pfam" id="PF09388">
    <property type="entry name" value="SpoOE-like"/>
    <property type="match status" value="1"/>
</dbReference>
<accession>A0A9X3WDD7</accession>
<proteinExistence type="predicted"/>
<evidence type="ECO:0000313" key="2">
    <source>
        <dbReference type="Proteomes" id="UP001145069"/>
    </source>
</evidence>
<dbReference type="AlphaFoldDB" id="A0A9X3WDD7"/>
<organism evidence="1 2">
    <name type="scientific">Aquibacillus salsiterrae</name>
    <dbReference type="NCBI Taxonomy" id="2950439"/>
    <lineage>
        <taxon>Bacteria</taxon>
        <taxon>Bacillati</taxon>
        <taxon>Bacillota</taxon>
        <taxon>Bacilli</taxon>
        <taxon>Bacillales</taxon>
        <taxon>Bacillaceae</taxon>
        <taxon>Aquibacillus</taxon>
    </lineage>
</organism>
<dbReference type="EMBL" id="JAMQKC010000002">
    <property type="protein sequence ID" value="MDC3416025.1"/>
    <property type="molecule type" value="Genomic_DNA"/>
</dbReference>
<sequence>MVKVKVKNQLEEQMEELRNKMYETYRTNQSSDEVLKISQQLDQLINQAHRIAYPKNTHRKRALSS</sequence>
<dbReference type="InterPro" id="IPR037208">
    <property type="entry name" value="Spo0E-like_sf"/>
</dbReference>
<name>A0A9X3WDD7_9BACI</name>
<dbReference type="GO" id="GO:0043937">
    <property type="term" value="P:regulation of sporulation"/>
    <property type="evidence" value="ECO:0007669"/>
    <property type="project" value="InterPro"/>
</dbReference>